<dbReference type="SUPFAM" id="SSF56112">
    <property type="entry name" value="Protein kinase-like (PK-like)"/>
    <property type="match status" value="1"/>
</dbReference>
<gene>
    <name evidence="1" type="ORF">LX15_003458</name>
</gene>
<dbReference type="EMBL" id="JAMTCP010000019">
    <property type="protein sequence ID" value="MCP2259752.1"/>
    <property type="molecule type" value="Genomic_DNA"/>
</dbReference>
<dbReference type="Proteomes" id="UP001205311">
    <property type="component" value="Unassembled WGS sequence"/>
</dbReference>
<evidence type="ECO:0000313" key="2">
    <source>
        <dbReference type="Proteomes" id="UP001205311"/>
    </source>
</evidence>
<name>A0ABT1HW55_STRSD</name>
<proteinExistence type="predicted"/>
<evidence type="ECO:0000313" key="1">
    <source>
        <dbReference type="EMBL" id="MCP2259752.1"/>
    </source>
</evidence>
<sequence>MVGVPLEVPDELAAAHRKYNGESGRVWIERLPELAAGFLERWGLRRDGPVAHGLAALVLPVTRQDGTPAVLKLQPVTEDHVGEPVALRTWDGRGAVRLLDHDPETGTMLLERLDANRSLAHVPDDMVALRTLSEVLARLVAVPAPAGLRALGEIATAMLENAPRALSVLGDLDHRRLLGICAGAARELVGEPGDRLLHWDLHYDNVLAPLPGSGRDPWLAIDPQPLAGDPAFELLPALHNRWDDVVAAGDVPRAVRWRFDLMTEVLGLDRRRAVGWTLGRVLQNCLWDVEDGRTALAPVQVAVAEALLPGLAK</sequence>
<accession>A0ABT1HW55</accession>
<protein>
    <submittedName>
        <fullName evidence="1">Streptomycin 6-kinase</fullName>
    </submittedName>
</protein>
<dbReference type="Pfam" id="PF04655">
    <property type="entry name" value="APH_6_hur"/>
    <property type="match status" value="1"/>
</dbReference>
<organism evidence="1 2">
    <name type="scientific">Streptoalloteichus tenebrarius (strain ATCC 17920 / DSM 40477 / JCM 4838 / CBS 697.72 / NBRC 16177 / NCIMB 11028 / NRRL B-12390 / A12253. 1 / ISP 5477)</name>
    <name type="common">Streptomyces tenebrarius</name>
    <dbReference type="NCBI Taxonomy" id="1933"/>
    <lineage>
        <taxon>Bacteria</taxon>
        <taxon>Bacillati</taxon>
        <taxon>Actinomycetota</taxon>
        <taxon>Actinomycetes</taxon>
        <taxon>Pseudonocardiales</taxon>
        <taxon>Pseudonocardiaceae</taxon>
        <taxon>Streptoalloteichus</taxon>
    </lineage>
</organism>
<dbReference type="InterPro" id="IPR011009">
    <property type="entry name" value="Kinase-like_dom_sf"/>
</dbReference>
<dbReference type="InterPro" id="IPR006748">
    <property type="entry name" value="NH2Glyco/OHUrea_AB-resist_kin"/>
</dbReference>
<reference evidence="1 2" key="1">
    <citation type="submission" date="2022-06" db="EMBL/GenBank/DDBJ databases">
        <title>Genomic Encyclopedia of Archaeal and Bacterial Type Strains, Phase II (KMG-II): from individual species to whole genera.</title>
        <authorList>
            <person name="Goeker M."/>
        </authorList>
    </citation>
    <scope>NUCLEOTIDE SEQUENCE [LARGE SCALE GENOMIC DNA]</scope>
    <source>
        <strain evidence="1 2">DSM 40477</strain>
    </source>
</reference>
<comment type="caution">
    <text evidence="1">The sequence shown here is derived from an EMBL/GenBank/DDBJ whole genome shotgun (WGS) entry which is preliminary data.</text>
</comment>
<keyword evidence="2" id="KW-1185">Reference proteome</keyword>
<dbReference type="RefSeq" id="WP_372502745.1">
    <property type="nucleotide sequence ID" value="NZ_JAMTCP010000019.1"/>
</dbReference>